<sequence>MRPFTKSAHSVRATRSLPLLAALLTGPLLIAPALAQAPAAAPAAVPAAKVVKADIINNEGKTIGSATATGTERATIVRLALSAGALPPGWHGIHFHQVANCTDTAKFLDSKGHVNHHDKAHGLLNPNGPDQGDLPNIYANADGSVNAEVSSTTGLTDKDGLGQPGGFALVIHASPDDFITQPIGGAGARIACAAFKP</sequence>
<dbReference type="InterPro" id="IPR024134">
    <property type="entry name" value="SOD_Cu/Zn_/chaperone"/>
</dbReference>
<dbReference type="InterPro" id="IPR001424">
    <property type="entry name" value="SOD_Cu_Zn_dom"/>
</dbReference>
<dbReference type="SUPFAM" id="SSF49329">
    <property type="entry name" value="Cu,Zn superoxide dismutase-like"/>
    <property type="match status" value="1"/>
</dbReference>
<dbReference type="Proteomes" id="UP001604043">
    <property type="component" value="Unassembled WGS sequence"/>
</dbReference>
<evidence type="ECO:0000256" key="2">
    <source>
        <dbReference type="SAM" id="SignalP"/>
    </source>
</evidence>
<dbReference type="Pfam" id="PF00080">
    <property type="entry name" value="Sod_Cu"/>
    <property type="match status" value="1"/>
</dbReference>
<accession>A0ABW6ZMC5</accession>
<protein>
    <submittedName>
        <fullName evidence="4">Superoxide dismutase family protein</fullName>
    </submittedName>
</protein>
<proteinExistence type="inferred from homology"/>
<evidence type="ECO:0000313" key="4">
    <source>
        <dbReference type="EMBL" id="MFG1254982.1"/>
    </source>
</evidence>
<organism evidence="4 5">
    <name type="scientific">Xanthobacter aminoxidans</name>
    <dbReference type="NCBI Taxonomy" id="186280"/>
    <lineage>
        <taxon>Bacteria</taxon>
        <taxon>Pseudomonadati</taxon>
        <taxon>Pseudomonadota</taxon>
        <taxon>Alphaproteobacteria</taxon>
        <taxon>Hyphomicrobiales</taxon>
        <taxon>Xanthobacteraceae</taxon>
        <taxon>Xanthobacter</taxon>
    </lineage>
</organism>
<evidence type="ECO:0000259" key="3">
    <source>
        <dbReference type="Pfam" id="PF00080"/>
    </source>
</evidence>
<dbReference type="EMBL" id="JBAFUR010000008">
    <property type="protein sequence ID" value="MFG1254982.1"/>
    <property type="molecule type" value="Genomic_DNA"/>
</dbReference>
<name>A0ABW6ZMC5_9HYPH</name>
<dbReference type="InterPro" id="IPR036423">
    <property type="entry name" value="SOD-like_Cu/Zn_dom_sf"/>
</dbReference>
<dbReference type="RefSeq" id="WP_374254620.1">
    <property type="nucleotide sequence ID" value="NZ_JBAFUR010000008.1"/>
</dbReference>
<keyword evidence="2" id="KW-0732">Signal</keyword>
<dbReference type="Gene3D" id="2.60.40.200">
    <property type="entry name" value="Superoxide dismutase, copper/zinc binding domain"/>
    <property type="match status" value="1"/>
</dbReference>
<comment type="caution">
    <text evidence="4">The sequence shown here is derived from an EMBL/GenBank/DDBJ whole genome shotgun (WGS) entry which is preliminary data.</text>
</comment>
<feature type="chain" id="PRO_5046166466" evidence="2">
    <location>
        <begin position="36"/>
        <end position="197"/>
    </location>
</feature>
<gene>
    <name evidence="4" type="ORF">V5F30_22430</name>
</gene>
<evidence type="ECO:0000256" key="1">
    <source>
        <dbReference type="ARBA" id="ARBA00010457"/>
    </source>
</evidence>
<feature type="signal peptide" evidence="2">
    <location>
        <begin position="1"/>
        <end position="35"/>
    </location>
</feature>
<feature type="domain" description="Superoxide dismutase copper/zinc binding" evidence="3">
    <location>
        <begin position="64"/>
        <end position="194"/>
    </location>
</feature>
<keyword evidence="5" id="KW-1185">Reference proteome</keyword>
<reference evidence="4 5" key="1">
    <citation type="submission" date="2024-02" db="EMBL/GenBank/DDBJ databases">
        <title>Expansion and revision of Xanthobacter and proposal of Roseixanthobacter gen. nov.</title>
        <authorList>
            <person name="Soltysiak M.P.M."/>
            <person name="Jalihal A."/>
            <person name="Ory A."/>
            <person name="Chrisophersen C."/>
            <person name="Lee A.D."/>
            <person name="Boulton J."/>
            <person name="Springer M."/>
        </authorList>
    </citation>
    <scope>NUCLEOTIDE SEQUENCE [LARGE SCALE GENOMIC DNA]</scope>
    <source>
        <strain evidence="4 5">CB5</strain>
    </source>
</reference>
<dbReference type="PANTHER" id="PTHR10003">
    <property type="entry name" value="SUPEROXIDE DISMUTASE CU-ZN -RELATED"/>
    <property type="match status" value="1"/>
</dbReference>
<evidence type="ECO:0000313" key="5">
    <source>
        <dbReference type="Proteomes" id="UP001604043"/>
    </source>
</evidence>
<comment type="similarity">
    <text evidence="1">Belongs to the Cu-Zn superoxide dismutase family.</text>
</comment>